<dbReference type="InterPro" id="IPR036380">
    <property type="entry name" value="Isochorismatase-like_sf"/>
</dbReference>
<dbReference type="Pfam" id="PF00857">
    <property type="entry name" value="Isochorismatase"/>
    <property type="match status" value="1"/>
</dbReference>
<dbReference type="PANTHER" id="PTHR43540:SF16">
    <property type="entry name" value="ISOCHORISMATASE-LIKE DOMAIN-CONTAINING PROTEIN"/>
    <property type="match status" value="1"/>
</dbReference>
<evidence type="ECO:0000256" key="1">
    <source>
        <dbReference type="ARBA" id="ARBA00006336"/>
    </source>
</evidence>
<evidence type="ECO:0000256" key="2">
    <source>
        <dbReference type="ARBA" id="ARBA00022801"/>
    </source>
</evidence>
<gene>
    <name evidence="4" type="ORF">AB1Y20_019967</name>
</gene>
<dbReference type="CDD" id="cd00431">
    <property type="entry name" value="cysteine_hydrolases"/>
    <property type="match status" value="1"/>
</dbReference>
<evidence type="ECO:0000313" key="4">
    <source>
        <dbReference type="EMBL" id="KAL1525095.1"/>
    </source>
</evidence>
<feature type="domain" description="Isochorismatase-like" evidence="3">
    <location>
        <begin position="72"/>
        <end position="255"/>
    </location>
</feature>
<protein>
    <recommendedName>
        <fullName evidence="3">Isochorismatase-like domain-containing protein</fullName>
    </recommendedName>
</protein>
<keyword evidence="5" id="KW-1185">Reference proteome</keyword>
<dbReference type="InterPro" id="IPR050272">
    <property type="entry name" value="Isochorismatase-like_hydrls"/>
</dbReference>
<dbReference type="PANTHER" id="PTHR43540">
    <property type="entry name" value="PEROXYUREIDOACRYLATE/UREIDOACRYLATE AMIDOHYDROLASE-RELATED"/>
    <property type="match status" value="1"/>
</dbReference>
<evidence type="ECO:0000313" key="5">
    <source>
        <dbReference type="Proteomes" id="UP001515480"/>
    </source>
</evidence>
<dbReference type="EMBL" id="JBGBPQ010000004">
    <property type="protein sequence ID" value="KAL1525095.1"/>
    <property type="molecule type" value="Genomic_DNA"/>
</dbReference>
<dbReference type="Proteomes" id="UP001515480">
    <property type="component" value="Unassembled WGS sequence"/>
</dbReference>
<name>A0AB34JTU9_PRYPA</name>
<dbReference type="GO" id="GO:0016787">
    <property type="term" value="F:hydrolase activity"/>
    <property type="evidence" value="ECO:0007669"/>
    <property type="project" value="UniProtKB-KW"/>
</dbReference>
<keyword evidence="2" id="KW-0378">Hydrolase</keyword>
<comment type="caution">
    <text evidence="4">The sequence shown here is derived from an EMBL/GenBank/DDBJ whole genome shotgun (WGS) entry which is preliminary data.</text>
</comment>
<reference evidence="4 5" key="1">
    <citation type="journal article" date="2024" name="Science">
        <title>Giant polyketide synthase enzymes in the biosynthesis of giant marine polyether toxins.</title>
        <authorList>
            <person name="Fallon T.R."/>
            <person name="Shende V.V."/>
            <person name="Wierzbicki I.H."/>
            <person name="Pendleton A.L."/>
            <person name="Watervoot N.F."/>
            <person name="Auber R.P."/>
            <person name="Gonzalez D.J."/>
            <person name="Wisecaver J.H."/>
            <person name="Moore B.S."/>
        </authorList>
    </citation>
    <scope>NUCLEOTIDE SEQUENCE [LARGE SCALE GENOMIC DNA]</scope>
    <source>
        <strain evidence="4 5">12B1</strain>
    </source>
</reference>
<proteinExistence type="inferred from homology"/>
<dbReference type="InterPro" id="IPR000868">
    <property type="entry name" value="Isochorismatase-like_dom"/>
</dbReference>
<evidence type="ECO:0000259" key="3">
    <source>
        <dbReference type="Pfam" id="PF00857"/>
    </source>
</evidence>
<dbReference type="AlphaFoldDB" id="A0AB34JTU9"/>
<comment type="similarity">
    <text evidence="1">Belongs to the isochorismatase family.</text>
</comment>
<accession>A0AB34JTU9</accession>
<dbReference type="Gene3D" id="3.40.50.850">
    <property type="entry name" value="Isochorismatase-like"/>
    <property type="match status" value="1"/>
</dbReference>
<sequence length="263" mass="28071">MASDARAYAESQGLPMAMTAALKTVLLEKPQDGKARLVELLSEGTNNFYVYNPKGKESGAKGGKEFEPSKAAVLFIEFQNEFATEGGKLYDGVKGVMESTGMLEKSVQVAEACRKAGVRVMHAAISFAEDASDNPNRNLGILGNCAASKLFTSGTWNAEFCSAMKPQDGDIIVTGKKGLDAFPGSDLESQLRKHGIETLVLAGFLTNCCVESTMRTAYEKGFDVITLIDCCATTSEDGQKVTENSFGMFSTPMTASDFTAKLG</sequence>
<organism evidence="4 5">
    <name type="scientific">Prymnesium parvum</name>
    <name type="common">Toxic golden alga</name>
    <dbReference type="NCBI Taxonomy" id="97485"/>
    <lineage>
        <taxon>Eukaryota</taxon>
        <taxon>Haptista</taxon>
        <taxon>Haptophyta</taxon>
        <taxon>Prymnesiophyceae</taxon>
        <taxon>Prymnesiales</taxon>
        <taxon>Prymnesiaceae</taxon>
        <taxon>Prymnesium</taxon>
    </lineage>
</organism>
<dbReference type="SUPFAM" id="SSF52499">
    <property type="entry name" value="Isochorismatase-like hydrolases"/>
    <property type="match status" value="1"/>
</dbReference>